<keyword evidence="2" id="KW-1185">Reference proteome</keyword>
<dbReference type="EMBL" id="CAACVG010011040">
    <property type="protein sequence ID" value="VEN57265.1"/>
    <property type="molecule type" value="Genomic_DNA"/>
</dbReference>
<proteinExistence type="predicted"/>
<organism evidence="1 2">
    <name type="scientific">Callosobruchus maculatus</name>
    <name type="common">Southern cowpea weevil</name>
    <name type="synonym">Pulse bruchid</name>
    <dbReference type="NCBI Taxonomy" id="64391"/>
    <lineage>
        <taxon>Eukaryota</taxon>
        <taxon>Metazoa</taxon>
        <taxon>Ecdysozoa</taxon>
        <taxon>Arthropoda</taxon>
        <taxon>Hexapoda</taxon>
        <taxon>Insecta</taxon>
        <taxon>Pterygota</taxon>
        <taxon>Neoptera</taxon>
        <taxon>Endopterygota</taxon>
        <taxon>Coleoptera</taxon>
        <taxon>Polyphaga</taxon>
        <taxon>Cucujiformia</taxon>
        <taxon>Chrysomeloidea</taxon>
        <taxon>Chrysomelidae</taxon>
        <taxon>Bruchinae</taxon>
        <taxon>Bruchini</taxon>
        <taxon>Callosobruchus</taxon>
    </lineage>
</organism>
<sequence length="99" mass="11347">MSAHKLFLHLTSYSYVRYFQIAYNKCPRTFCHCTDRALLLRHCVYQEKRVVQLLNNAHLHKSRSSSLTISLTRSPLGSCSSTYLCDVASCSSTALIRWS</sequence>
<name>A0A653DAP2_CALMS</name>
<evidence type="ECO:0000313" key="1">
    <source>
        <dbReference type="EMBL" id="VEN57265.1"/>
    </source>
</evidence>
<evidence type="ECO:0000313" key="2">
    <source>
        <dbReference type="Proteomes" id="UP000410492"/>
    </source>
</evidence>
<protein>
    <submittedName>
        <fullName evidence="1">Uncharacterized protein</fullName>
    </submittedName>
</protein>
<dbReference type="Proteomes" id="UP000410492">
    <property type="component" value="Unassembled WGS sequence"/>
</dbReference>
<dbReference type="AlphaFoldDB" id="A0A653DAP2"/>
<gene>
    <name evidence="1" type="ORF">CALMAC_LOCUS15923</name>
</gene>
<reference evidence="1 2" key="1">
    <citation type="submission" date="2019-01" db="EMBL/GenBank/DDBJ databases">
        <authorList>
            <person name="Sayadi A."/>
        </authorList>
    </citation>
    <scope>NUCLEOTIDE SEQUENCE [LARGE SCALE GENOMIC DNA]</scope>
</reference>
<accession>A0A653DAP2</accession>